<evidence type="ECO:0000313" key="5">
    <source>
        <dbReference type="EMBL" id="KAK9876574.1"/>
    </source>
</evidence>
<keyword evidence="2" id="KW-0677">Repeat</keyword>
<keyword evidence="6" id="KW-1185">Reference proteome</keyword>
<dbReference type="Pfam" id="PF25023">
    <property type="entry name" value="TEN_YD-shell"/>
    <property type="match status" value="1"/>
</dbReference>
<reference evidence="5 6" key="1">
    <citation type="submission" date="2023-03" db="EMBL/GenBank/DDBJ databases">
        <title>Genome insight into feeding habits of ladybird beetles.</title>
        <authorList>
            <person name="Li H.-S."/>
            <person name="Huang Y.-H."/>
            <person name="Pang H."/>
        </authorList>
    </citation>
    <scope>NUCLEOTIDE SEQUENCE [LARGE SCALE GENOMIC DNA]</scope>
    <source>
        <strain evidence="5">SYSU_2023b</strain>
        <tissue evidence="5">Whole body</tissue>
    </source>
</reference>
<evidence type="ECO:0000256" key="1">
    <source>
        <dbReference type="ARBA" id="ARBA00022536"/>
    </source>
</evidence>
<name>A0AAW1U108_9CUCU</name>
<proteinExistence type="predicted"/>
<evidence type="ECO:0000256" key="2">
    <source>
        <dbReference type="ARBA" id="ARBA00022737"/>
    </source>
</evidence>
<evidence type="ECO:0000256" key="3">
    <source>
        <dbReference type="ARBA" id="ARBA00023157"/>
    </source>
</evidence>
<keyword evidence="3" id="KW-1015">Disulfide bond</keyword>
<dbReference type="PANTHER" id="PTHR11219:SF72">
    <property type="entry name" value="TENEURIN-M"/>
    <property type="match status" value="1"/>
</dbReference>
<dbReference type="Proteomes" id="UP001431783">
    <property type="component" value="Unassembled WGS sequence"/>
</dbReference>
<dbReference type="GO" id="GO:0008045">
    <property type="term" value="P:motor neuron axon guidance"/>
    <property type="evidence" value="ECO:0007669"/>
    <property type="project" value="TreeGrafter"/>
</dbReference>
<keyword evidence="1" id="KW-0245">EGF-like domain</keyword>
<dbReference type="AlphaFoldDB" id="A0AAW1U108"/>
<evidence type="ECO:0000259" key="4">
    <source>
        <dbReference type="Pfam" id="PF25023"/>
    </source>
</evidence>
<sequence length="134" mass="15241">MLIRESSVSTKVGEAESKILLEPDGGVTSVMPWFHSVTIDTVPYNVLADKEALLGESYPVPAKQRTEIGGDLANRFEWKYFMRPNQQNKQKSQTPRIISKVGRRLRVNGENVLSLNTIERHHLRQRSLTTKPNL</sequence>
<protein>
    <recommendedName>
        <fullName evidence="4">Teneurin-like YD-shell domain-containing protein</fullName>
    </recommendedName>
</protein>
<comment type="caution">
    <text evidence="5">The sequence shown here is derived from an EMBL/GenBank/DDBJ whole genome shotgun (WGS) entry which is preliminary data.</text>
</comment>
<accession>A0AAW1U108</accession>
<feature type="domain" description="Teneurin-like YD-shell" evidence="4">
    <location>
        <begin position="7"/>
        <end position="115"/>
    </location>
</feature>
<dbReference type="InterPro" id="IPR056823">
    <property type="entry name" value="TEN-like_YD-shell"/>
</dbReference>
<dbReference type="EMBL" id="JARQZJ010000037">
    <property type="protein sequence ID" value="KAK9876574.1"/>
    <property type="molecule type" value="Genomic_DNA"/>
</dbReference>
<organism evidence="5 6">
    <name type="scientific">Henosepilachna vigintioctopunctata</name>
    <dbReference type="NCBI Taxonomy" id="420089"/>
    <lineage>
        <taxon>Eukaryota</taxon>
        <taxon>Metazoa</taxon>
        <taxon>Ecdysozoa</taxon>
        <taxon>Arthropoda</taxon>
        <taxon>Hexapoda</taxon>
        <taxon>Insecta</taxon>
        <taxon>Pterygota</taxon>
        <taxon>Neoptera</taxon>
        <taxon>Endopterygota</taxon>
        <taxon>Coleoptera</taxon>
        <taxon>Polyphaga</taxon>
        <taxon>Cucujiformia</taxon>
        <taxon>Coccinelloidea</taxon>
        <taxon>Coccinellidae</taxon>
        <taxon>Epilachninae</taxon>
        <taxon>Epilachnini</taxon>
        <taxon>Henosepilachna</taxon>
    </lineage>
</organism>
<evidence type="ECO:0000313" key="6">
    <source>
        <dbReference type="Proteomes" id="UP001431783"/>
    </source>
</evidence>
<gene>
    <name evidence="5" type="ORF">WA026_013954</name>
</gene>
<dbReference type="PANTHER" id="PTHR11219">
    <property type="entry name" value="TENEURIN AND N-ACETYLGLUCOSAMINE-1-PHOSPHODIESTER ALPHA-N-ACETYLGLUCOSAMINIDASE"/>
    <property type="match status" value="1"/>
</dbReference>
<dbReference type="InterPro" id="IPR051216">
    <property type="entry name" value="Teneurin"/>
</dbReference>